<keyword evidence="2" id="KW-1185">Reference proteome</keyword>
<organism evidence="1 2">
    <name type="scientific">Lactuca virosa</name>
    <dbReference type="NCBI Taxonomy" id="75947"/>
    <lineage>
        <taxon>Eukaryota</taxon>
        <taxon>Viridiplantae</taxon>
        <taxon>Streptophyta</taxon>
        <taxon>Embryophyta</taxon>
        <taxon>Tracheophyta</taxon>
        <taxon>Spermatophyta</taxon>
        <taxon>Magnoliopsida</taxon>
        <taxon>eudicotyledons</taxon>
        <taxon>Gunneridae</taxon>
        <taxon>Pentapetalae</taxon>
        <taxon>asterids</taxon>
        <taxon>campanulids</taxon>
        <taxon>Asterales</taxon>
        <taxon>Asteraceae</taxon>
        <taxon>Cichorioideae</taxon>
        <taxon>Cichorieae</taxon>
        <taxon>Lactucinae</taxon>
        <taxon>Lactuca</taxon>
    </lineage>
</organism>
<comment type="caution">
    <text evidence="1">The sequence shown here is derived from an EMBL/GenBank/DDBJ whole genome shotgun (WGS) entry which is preliminary data.</text>
</comment>
<reference evidence="1 2" key="1">
    <citation type="submission" date="2022-01" db="EMBL/GenBank/DDBJ databases">
        <authorList>
            <person name="Xiong W."/>
            <person name="Schranz E."/>
        </authorList>
    </citation>
    <scope>NUCLEOTIDE SEQUENCE [LARGE SCALE GENOMIC DNA]</scope>
</reference>
<dbReference type="Proteomes" id="UP001157418">
    <property type="component" value="Unassembled WGS sequence"/>
</dbReference>
<dbReference type="EMBL" id="CAKMRJ010000002">
    <property type="protein sequence ID" value="CAH1417205.1"/>
    <property type="molecule type" value="Genomic_DNA"/>
</dbReference>
<proteinExistence type="predicted"/>
<name>A0AAU9LRR1_9ASTR</name>
<accession>A0AAU9LRR1</accession>
<protein>
    <submittedName>
        <fullName evidence="1">Uncharacterized protein</fullName>
    </submittedName>
</protein>
<evidence type="ECO:0000313" key="2">
    <source>
        <dbReference type="Proteomes" id="UP001157418"/>
    </source>
</evidence>
<evidence type="ECO:0000313" key="1">
    <source>
        <dbReference type="EMBL" id="CAH1417205.1"/>
    </source>
</evidence>
<sequence length="132" mass="14921">MKHEESVLVLKNMVDSATESALLETVKHQNKSDKINIVDKFVIQEKPHNLTKDEEDDDHDGNIPIPYKKATYGSDFSRNESGGWVELDRSLTDKQVSVHNSETKKSNDWHDVVDIEMALHLGIIVSDLLSPP</sequence>
<dbReference type="AlphaFoldDB" id="A0AAU9LRR1"/>
<gene>
    <name evidence="1" type="ORF">LVIROSA_LOCUS4908</name>
</gene>